<sequence length="165" mass="18578">MHHSSHQSDERRQNTGGALIPFKPAHLDLLAWRAFDTEYTKNLPTFDNQMEALADGSLAVTAIANGRVLACGGILNIGPGLGYAWLFGSTYLHENLLWFTKSLRDWVGATEQILNLHRLQTVCHVADTQGINWVEHLGFVAEGTLRRYDAHQGDYIMYARIREDN</sequence>
<name>A0A6J5LYR4_9CAUD</name>
<reference evidence="1" key="1">
    <citation type="submission" date="2020-04" db="EMBL/GenBank/DDBJ databases">
        <authorList>
            <person name="Chiriac C."/>
            <person name="Salcher M."/>
            <person name="Ghai R."/>
            <person name="Kavagutti S V."/>
        </authorList>
    </citation>
    <scope>NUCLEOTIDE SEQUENCE</scope>
</reference>
<organism evidence="1">
    <name type="scientific">uncultured Caudovirales phage</name>
    <dbReference type="NCBI Taxonomy" id="2100421"/>
    <lineage>
        <taxon>Viruses</taxon>
        <taxon>Duplodnaviria</taxon>
        <taxon>Heunggongvirae</taxon>
        <taxon>Uroviricota</taxon>
        <taxon>Caudoviricetes</taxon>
        <taxon>Peduoviridae</taxon>
        <taxon>Maltschvirus</taxon>
        <taxon>Maltschvirus maltsch</taxon>
    </lineage>
</organism>
<protein>
    <recommendedName>
        <fullName evidence="2">N-acetyltransferase domain-containing protein</fullName>
    </recommendedName>
</protein>
<proteinExistence type="predicted"/>
<dbReference type="SUPFAM" id="SSF55729">
    <property type="entry name" value="Acyl-CoA N-acyltransferases (Nat)"/>
    <property type="match status" value="1"/>
</dbReference>
<accession>A0A6J5LYR4</accession>
<dbReference type="EMBL" id="LR796327">
    <property type="protein sequence ID" value="CAB4136929.1"/>
    <property type="molecule type" value="Genomic_DNA"/>
</dbReference>
<gene>
    <name evidence="1" type="ORF">UFOVP315_5</name>
</gene>
<evidence type="ECO:0008006" key="2">
    <source>
        <dbReference type="Google" id="ProtNLM"/>
    </source>
</evidence>
<dbReference type="InterPro" id="IPR016181">
    <property type="entry name" value="Acyl_CoA_acyltransferase"/>
</dbReference>
<dbReference type="Gene3D" id="3.40.630.30">
    <property type="match status" value="1"/>
</dbReference>
<evidence type="ECO:0000313" key="1">
    <source>
        <dbReference type="EMBL" id="CAB4136929.1"/>
    </source>
</evidence>